<dbReference type="InterPro" id="IPR000073">
    <property type="entry name" value="AB_hydrolase_1"/>
</dbReference>
<evidence type="ECO:0000256" key="1">
    <source>
        <dbReference type="ARBA" id="ARBA00008645"/>
    </source>
</evidence>
<evidence type="ECO:0000313" key="5">
    <source>
        <dbReference type="Proteomes" id="UP000317494"/>
    </source>
</evidence>
<organism evidence="4 5">
    <name type="scientific">Synchytrium endobioticum</name>
    <dbReference type="NCBI Taxonomy" id="286115"/>
    <lineage>
        <taxon>Eukaryota</taxon>
        <taxon>Fungi</taxon>
        <taxon>Fungi incertae sedis</taxon>
        <taxon>Chytridiomycota</taxon>
        <taxon>Chytridiomycota incertae sedis</taxon>
        <taxon>Chytridiomycetes</taxon>
        <taxon>Synchytriales</taxon>
        <taxon>Synchytriaceae</taxon>
        <taxon>Synchytrium</taxon>
    </lineage>
</organism>
<evidence type="ECO:0000256" key="2">
    <source>
        <dbReference type="ARBA" id="ARBA00022801"/>
    </source>
</evidence>
<sequence length="285" mass="31455">MLSTVPASAVDLRYRLHQQKSPDARPPKISPVIILHGLLGSKRNWATLADTIATDYCTPVYAVDLRNHGESPHSPVHSLAAMSADVKLVAETLKLSSVTVIGHSMGAKAAMLFALQHPKLVSRLVIVDASPLGREPKAELDVIEQYMIGLEKVIESRVTSNQAAEDILLTYAPSLAIRKFLLTNLKRETNPPALHLRANLPVLKQYLSKHISDFPVSPGALEYDGPTLVIVGTQSKFVDPNAYETMEQYFPNIKISEIDAGHWVQAEKPTEFLRALNKWITQTRA</sequence>
<dbReference type="InterPro" id="IPR029058">
    <property type="entry name" value="AB_hydrolase_fold"/>
</dbReference>
<dbReference type="Gene3D" id="3.40.50.1820">
    <property type="entry name" value="alpha/beta hydrolase"/>
    <property type="match status" value="1"/>
</dbReference>
<proteinExistence type="inferred from homology"/>
<gene>
    <name evidence="4" type="ORF">SeMB42_g04351</name>
</gene>
<dbReference type="Proteomes" id="UP000317494">
    <property type="component" value="Unassembled WGS sequence"/>
</dbReference>
<feature type="domain" description="AB hydrolase-1" evidence="3">
    <location>
        <begin position="31"/>
        <end position="269"/>
    </location>
</feature>
<keyword evidence="2" id="KW-0378">Hydrolase</keyword>
<dbReference type="PANTHER" id="PTHR46118:SF4">
    <property type="entry name" value="PROTEIN ABHD11"/>
    <property type="match status" value="1"/>
</dbReference>
<dbReference type="EMBL" id="QEAN01000173">
    <property type="protein sequence ID" value="TPX44387.1"/>
    <property type="molecule type" value="Genomic_DNA"/>
</dbReference>
<dbReference type="GO" id="GO:0052689">
    <property type="term" value="F:carboxylic ester hydrolase activity"/>
    <property type="evidence" value="ECO:0007669"/>
    <property type="project" value="TreeGrafter"/>
</dbReference>
<name>A0A507CYU9_9FUNG</name>
<evidence type="ECO:0000259" key="3">
    <source>
        <dbReference type="Pfam" id="PF00561"/>
    </source>
</evidence>
<comment type="similarity">
    <text evidence="1">Belongs to the AB hydrolase superfamily.</text>
</comment>
<dbReference type="AlphaFoldDB" id="A0A507CYU9"/>
<keyword evidence="5" id="KW-1185">Reference proteome</keyword>
<dbReference type="VEuPathDB" id="FungiDB:SeMB42_g04351"/>
<evidence type="ECO:0000313" key="4">
    <source>
        <dbReference type="EMBL" id="TPX44387.1"/>
    </source>
</evidence>
<dbReference type="STRING" id="286115.A0A507CYU9"/>
<comment type="caution">
    <text evidence="4">The sequence shown here is derived from an EMBL/GenBank/DDBJ whole genome shotgun (WGS) entry which is preliminary data.</text>
</comment>
<dbReference type="Pfam" id="PF00561">
    <property type="entry name" value="Abhydrolase_1"/>
    <property type="match status" value="1"/>
</dbReference>
<protein>
    <recommendedName>
        <fullName evidence="3">AB hydrolase-1 domain-containing protein</fullName>
    </recommendedName>
</protein>
<reference evidence="4 5" key="1">
    <citation type="journal article" date="2019" name="Sci. Rep.">
        <title>Comparative genomics of chytrid fungi reveal insights into the obligate biotrophic and pathogenic lifestyle of Synchytrium endobioticum.</title>
        <authorList>
            <person name="van de Vossenberg B.T.L.H."/>
            <person name="Warris S."/>
            <person name="Nguyen H.D.T."/>
            <person name="van Gent-Pelzer M.P.E."/>
            <person name="Joly D.L."/>
            <person name="van de Geest H.C."/>
            <person name="Bonants P.J.M."/>
            <person name="Smith D.S."/>
            <person name="Levesque C.A."/>
            <person name="van der Lee T.A.J."/>
        </authorList>
    </citation>
    <scope>NUCLEOTIDE SEQUENCE [LARGE SCALE GENOMIC DNA]</scope>
    <source>
        <strain evidence="4 5">MB42</strain>
    </source>
</reference>
<accession>A0A507CYU9</accession>
<dbReference type="PRINTS" id="PR00111">
    <property type="entry name" value="ABHYDROLASE"/>
</dbReference>
<dbReference type="GO" id="GO:0005739">
    <property type="term" value="C:mitochondrion"/>
    <property type="evidence" value="ECO:0007669"/>
    <property type="project" value="TreeGrafter"/>
</dbReference>
<dbReference type="PANTHER" id="PTHR46118">
    <property type="entry name" value="PROTEIN ABHD11"/>
    <property type="match status" value="1"/>
</dbReference>
<dbReference type="SUPFAM" id="SSF53474">
    <property type="entry name" value="alpha/beta-Hydrolases"/>
    <property type="match status" value="1"/>
</dbReference>